<keyword evidence="2" id="KW-0813">Transport</keyword>
<keyword evidence="3" id="KW-1003">Cell membrane</keyword>
<feature type="transmembrane region" description="Helical" evidence="9">
    <location>
        <begin position="114"/>
        <end position="137"/>
    </location>
</feature>
<feature type="transmembrane region" description="Helical" evidence="9">
    <location>
        <begin position="44"/>
        <end position="66"/>
    </location>
</feature>
<evidence type="ECO:0000256" key="5">
    <source>
        <dbReference type="ARBA" id="ARBA00022692"/>
    </source>
</evidence>
<evidence type="ECO:0000256" key="7">
    <source>
        <dbReference type="ARBA" id="ARBA00023136"/>
    </source>
</evidence>
<feature type="transmembrane region" description="Helical" evidence="9">
    <location>
        <begin position="275"/>
        <end position="299"/>
    </location>
</feature>
<keyword evidence="5 9" id="KW-0812">Transmembrane</keyword>
<evidence type="ECO:0000256" key="1">
    <source>
        <dbReference type="ARBA" id="ARBA00004429"/>
    </source>
</evidence>
<dbReference type="PANTHER" id="PTHR30574">
    <property type="entry name" value="INNER MEMBRANE PROTEIN YEDE"/>
    <property type="match status" value="1"/>
</dbReference>
<gene>
    <name evidence="10" type="ORF">GPICK_05065</name>
</gene>
<feature type="transmembrane region" description="Helical" evidence="9">
    <location>
        <begin position="162"/>
        <end position="179"/>
    </location>
</feature>
<comment type="subcellular location">
    <subcellularLocation>
        <location evidence="1">Cell inner membrane</location>
        <topology evidence="1">Multi-pass membrane protein</topology>
    </subcellularLocation>
</comment>
<accession>A0A0B5B8D2</accession>
<dbReference type="InterPro" id="IPR007272">
    <property type="entry name" value="Sulf_transp_TsuA/YedE"/>
</dbReference>
<organism evidence="10 11">
    <name type="scientific">Geobacter pickeringii</name>
    <dbReference type="NCBI Taxonomy" id="345632"/>
    <lineage>
        <taxon>Bacteria</taxon>
        <taxon>Pseudomonadati</taxon>
        <taxon>Thermodesulfobacteriota</taxon>
        <taxon>Desulfuromonadia</taxon>
        <taxon>Geobacterales</taxon>
        <taxon>Geobacteraceae</taxon>
        <taxon>Geobacter</taxon>
    </lineage>
</organism>
<dbReference type="PANTHER" id="PTHR30574:SF1">
    <property type="entry name" value="SULPHUR TRANSPORT DOMAIN-CONTAINING PROTEIN"/>
    <property type="match status" value="1"/>
</dbReference>
<dbReference type="KEGG" id="gpi:GPICK_05065"/>
<dbReference type="Proteomes" id="UP000057609">
    <property type="component" value="Chromosome"/>
</dbReference>
<keyword evidence="6 9" id="KW-1133">Transmembrane helix</keyword>
<dbReference type="HOGENOM" id="CLU_050656_1_1_7"/>
<proteinExistence type="inferred from homology"/>
<feature type="transmembrane region" description="Helical" evidence="9">
    <location>
        <begin position="200"/>
        <end position="221"/>
    </location>
</feature>
<evidence type="ECO:0000313" key="11">
    <source>
        <dbReference type="Proteomes" id="UP000057609"/>
    </source>
</evidence>
<protein>
    <submittedName>
        <fullName evidence="10">Uncharacterized protein</fullName>
    </submittedName>
</protein>
<evidence type="ECO:0000313" key="10">
    <source>
        <dbReference type="EMBL" id="AJE02817.1"/>
    </source>
</evidence>
<comment type="similarity">
    <text evidence="8">Belongs to the TsuA/YedE (TC 9.B.102) family.</text>
</comment>
<keyword evidence="11" id="KW-1185">Reference proteome</keyword>
<keyword evidence="4" id="KW-0997">Cell inner membrane</keyword>
<evidence type="ECO:0000256" key="9">
    <source>
        <dbReference type="SAM" id="Phobius"/>
    </source>
</evidence>
<evidence type="ECO:0000256" key="8">
    <source>
        <dbReference type="ARBA" id="ARBA00035655"/>
    </source>
</evidence>
<evidence type="ECO:0000256" key="6">
    <source>
        <dbReference type="ARBA" id="ARBA00022989"/>
    </source>
</evidence>
<dbReference type="RefSeq" id="WP_039741032.1">
    <property type="nucleotide sequence ID" value="NZ_CP009788.1"/>
</dbReference>
<dbReference type="GO" id="GO:0005886">
    <property type="term" value="C:plasma membrane"/>
    <property type="evidence" value="ECO:0007669"/>
    <property type="project" value="UniProtKB-SubCell"/>
</dbReference>
<dbReference type="EMBL" id="CP009788">
    <property type="protein sequence ID" value="AJE02817.1"/>
    <property type="molecule type" value="Genomic_DNA"/>
</dbReference>
<evidence type="ECO:0000256" key="4">
    <source>
        <dbReference type="ARBA" id="ARBA00022519"/>
    </source>
</evidence>
<feature type="transmembrane region" description="Helical" evidence="9">
    <location>
        <begin position="311"/>
        <end position="329"/>
    </location>
</feature>
<feature type="transmembrane region" description="Helical" evidence="9">
    <location>
        <begin position="86"/>
        <end position="107"/>
    </location>
</feature>
<feature type="transmembrane region" description="Helical" evidence="9">
    <location>
        <begin position="349"/>
        <end position="370"/>
    </location>
</feature>
<dbReference type="Pfam" id="PF04143">
    <property type="entry name" value="Sulf_transp"/>
    <property type="match status" value="1"/>
</dbReference>
<dbReference type="STRING" id="345632.GPICK_05065"/>
<sequence>MFPANLPLIAMGLLLGGVAGFAMHRADFCMAGAFRDIFLFRRTVMLRPLLLLVTASMVLFEVARLAGWLPLYPFPLLGTPSVANLAGGFAFGIGMVLAGGCVAGTLYRAGAGSVTAVAALVGLVTGSALFAAIHPWWKRFADATALPALDVTIPRLAGVEPYRVIVPLAAAAALLFLHWRRKGLWSRPAIVEGYLQPWKAALILAVIGLCSAVATTMPLGITTSYAKGGAWLASLWIPGWVEGAGYFRTLPLDLAAVTPLGHVPLRGGPAPVTDALALVQIPVIAGIVGGSALSALLIGEFRLYVRLPARHYLSALAGGTVMGVAARMAPSCNIWHLAGGVPILAWQSILFTGGLLPGAWLGGVILTRFVTKR</sequence>
<evidence type="ECO:0000256" key="3">
    <source>
        <dbReference type="ARBA" id="ARBA00022475"/>
    </source>
</evidence>
<keyword evidence="7 9" id="KW-0472">Membrane</keyword>
<reference evidence="10 11" key="1">
    <citation type="journal article" date="2015" name="Genome Announc.">
        <title>Complete Genome of Geobacter pickeringii G13T, a Metal-Reducing Isolate from Sedimentary Kaolin Deposits.</title>
        <authorList>
            <person name="Badalamenti J.P."/>
            <person name="Bond D.R."/>
        </authorList>
    </citation>
    <scope>NUCLEOTIDE SEQUENCE [LARGE SCALE GENOMIC DNA]</scope>
    <source>
        <strain evidence="10 11">G13</strain>
    </source>
</reference>
<dbReference type="AlphaFoldDB" id="A0A0B5B8D2"/>
<feature type="transmembrane region" description="Helical" evidence="9">
    <location>
        <begin position="6"/>
        <end position="23"/>
    </location>
</feature>
<name>A0A0B5B8D2_9BACT</name>
<evidence type="ECO:0000256" key="2">
    <source>
        <dbReference type="ARBA" id="ARBA00022448"/>
    </source>
</evidence>